<dbReference type="Gene3D" id="1.25.40.10">
    <property type="entry name" value="Tetratricopeptide repeat domain"/>
    <property type="match status" value="2"/>
</dbReference>
<protein>
    <submittedName>
        <fullName evidence="10">Tetratricopeptide repeat protein</fullName>
    </submittedName>
</protein>
<evidence type="ECO:0000256" key="1">
    <source>
        <dbReference type="ARBA" id="ARBA00004370"/>
    </source>
</evidence>
<comment type="subcellular location">
    <subcellularLocation>
        <location evidence="1">Membrane</location>
    </subcellularLocation>
</comment>
<dbReference type="GO" id="GO:0016020">
    <property type="term" value="C:membrane"/>
    <property type="evidence" value="ECO:0007669"/>
    <property type="project" value="UniProtKB-SubCell"/>
</dbReference>
<feature type="transmembrane region" description="Helical" evidence="8">
    <location>
        <begin position="5"/>
        <end position="22"/>
    </location>
</feature>
<evidence type="ECO:0000256" key="8">
    <source>
        <dbReference type="SAM" id="Phobius"/>
    </source>
</evidence>
<evidence type="ECO:0000313" key="10">
    <source>
        <dbReference type="EMBL" id="MBP5858686.1"/>
    </source>
</evidence>
<keyword evidence="11" id="KW-1185">Reference proteome</keyword>
<comment type="caution">
    <text evidence="10">The sequence shown here is derived from an EMBL/GenBank/DDBJ whole genome shotgun (WGS) entry which is preliminary data.</text>
</comment>
<feature type="domain" description="HemY N-terminal" evidence="9">
    <location>
        <begin position="27"/>
        <end position="133"/>
    </location>
</feature>
<keyword evidence="6 8" id="KW-0472">Membrane</keyword>
<dbReference type="PANTHER" id="PTHR45586:SF1">
    <property type="entry name" value="LIPOPOLYSACCHARIDE ASSEMBLY PROTEIN B"/>
    <property type="match status" value="1"/>
</dbReference>
<name>A0A8J7V3U8_9PROT</name>
<dbReference type="PANTHER" id="PTHR45586">
    <property type="entry name" value="TPR REPEAT-CONTAINING PROTEIN PA4667"/>
    <property type="match status" value="1"/>
</dbReference>
<keyword evidence="4" id="KW-0802">TPR repeat</keyword>
<dbReference type="EMBL" id="JAGMWN010000010">
    <property type="protein sequence ID" value="MBP5858686.1"/>
    <property type="molecule type" value="Genomic_DNA"/>
</dbReference>
<accession>A0A8J7V3U8</accession>
<dbReference type="AlphaFoldDB" id="A0A8J7V3U8"/>
<dbReference type="Proteomes" id="UP000672602">
    <property type="component" value="Unassembled WGS sequence"/>
</dbReference>
<dbReference type="InterPro" id="IPR051012">
    <property type="entry name" value="CellSynth/LPSAsmb/PSIAsmb"/>
</dbReference>
<dbReference type="SUPFAM" id="SSF48452">
    <property type="entry name" value="TPR-like"/>
    <property type="match status" value="2"/>
</dbReference>
<evidence type="ECO:0000256" key="5">
    <source>
        <dbReference type="ARBA" id="ARBA00022989"/>
    </source>
</evidence>
<gene>
    <name evidence="10" type="ORF">KAJ83_16825</name>
</gene>
<evidence type="ECO:0000256" key="4">
    <source>
        <dbReference type="ARBA" id="ARBA00022803"/>
    </source>
</evidence>
<keyword evidence="5 8" id="KW-1133">Transmembrane helix</keyword>
<dbReference type="InterPro" id="IPR010817">
    <property type="entry name" value="HemY_N"/>
</dbReference>
<evidence type="ECO:0000256" key="7">
    <source>
        <dbReference type="SAM" id="MobiDB-lite"/>
    </source>
</evidence>
<evidence type="ECO:0000313" key="11">
    <source>
        <dbReference type="Proteomes" id="UP000672602"/>
    </source>
</evidence>
<keyword evidence="3" id="KW-0677">Repeat</keyword>
<keyword evidence="2 8" id="KW-0812">Transmembrane</keyword>
<reference evidence="10" key="1">
    <citation type="submission" date="2021-04" db="EMBL/GenBank/DDBJ databases">
        <authorList>
            <person name="Zhang D.-C."/>
        </authorList>
    </citation>
    <scope>NUCLEOTIDE SEQUENCE</scope>
    <source>
        <strain evidence="10">CGMCC 1.15697</strain>
    </source>
</reference>
<evidence type="ECO:0000259" key="9">
    <source>
        <dbReference type="Pfam" id="PF07219"/>
    </source>
</evidence>
<dbReference type="InterPro" id="IPR011990">
    <property type="entry name" value="TPR-like_helical_dom_sf"/>
</dbReference>
<feature type="region of interest" description="Disordered" evidence="7">
    <location>
        <begin position="393"/>
        <end position="431"/>
    </location>
</feature>
<evidence type="ECO:0000256" key="3">
    <source>
        <dbReference type="ARBA" id="ARBA00022737"/>
    </source>
</evidence>
<dbReference type="RefSeq" id="WP_210683277.1">
    <property type="nucleotide sequence ID" value="NZ_JAGMWN010000010.1"/>
</dbReference>
<sequence>MTGRALFFLVKLGILGALVAYFVSNPGAVTIQFQDWRADMPVGILVLAMLVLAVLLAFGDRIRRGIVRLPGRIGDYRRRTRQTKGYKALTQGLVAAAAGDANEAARQAKRANALLDDPALTRLLSAQSAQLNGEDDAARRYFEGMLDDPNTAFMGVRGLMIQALKAGDRTAALEMAERAYRLRPGTPWVLRELLELQVEHRQTDAALETLDRAAKERAIPTDEIGRRRAALLMERARRERRDGLTRTALKTAQQARKADPGSIEAIRMAATLLRDEGKARKAERLVEDAWHIEPDPLLAELYRDLAPTGTTALGQVKRMEKLTAQAPDHPESHVARAVTSLDAQLWGDARRHLKPIAEREPSPRVCRLMARLEEEEHGDLEAARTWLAKAVGDEPAHDAEGADMTEEAEGAHSVVIETDPPDGPVGKSAAA</sequence>
<proteinExistence type="predicted"/>
<evidence type="ECO:0000256" key="2">
    <source>
        <dbReference type="ARBA" id="ARBA00022692"/>
    </source>
</evidence>
<organism evidence="10 11">
    <name type="scientific">Marivibrio halodurans</name>
    <dbReference type="NCBI Taxonomy" id="2039722"/>
    <lineage>
        <taxon>Bacteria</taxon>
        <taxon>Pseudomonadati</taxon>
        <taxon>Pseudomonadota</taxon>
        <taxon>Alphaproteobacteria</taxon>
        <taxon>Rhodospirillales</taxon>
        <taxon>Rhodospirillaceae</taxon>
        <taxon>Marivibrio</taxon>
    </lineage>
</organism>
<dbReference type="Pfam" id="PF07219">
    <property type="entry name" value="HemY_N"/>
    <property type="match status" value="1"/>
</dbReference>
<feature type="transmembrane region" description="Helical" evidence="8">
    <location>
        <begin position="42"/>
        <end position="59"/>
    </location>
</feature>
<evidence type="ECO:0000256" key="6">
    <source>
        <dbReference type="ARBA" id="ARBA00023136"/>
    </source>
</evidence>